<dbReference type="InterPro" id="IPR046361">
    <property type="entry name" value="EXOC6/Sec15_C"/>
</dbReference>
<keyword evidence="4" id="KW-0175">Coiled coil</keyword>
<evidence type="ECO:0000256" key="5">
    <source>
        <dbReference type="PIRNR" id="PIRNR025007"/>
    </source>
</evidence>
<dbReference type="GO" id="GO:0016020">
    <property type="term" value="C:membrane"/>
    <property type="evidence" value="ECO:0007669"/>
    <property type="project" value="TreeGrafter"/>
</dbReference>
<dbReference type="GO" id="GO:0006893">
    <property type="term" value="P:Golgi to plasma membrane transport"/>
    <property type="evidence" value="ECO:0007669"/>
    <property type="project" value="EnsemblFungi"/>
</dbReference>
<dbReference type="Pfam" id="PF20651">
    <property type="entry name" value="EXOC6_Sec15_N"/>
    <property type="match status" value="1"/>
</dbReference>
<dbReference type="OrthoDB" id="10267033at2759"/>
<dbReference type="Proteomes" id="UP000094112">
    <property type="component" value="Unassembled WGS sequence"/>
</dbReference>
<dbReference type="EMBL" id="KV454210">
    <property type="protein sequence ID" value="ODQ59853.1"/>
    <property type="molecule type" value="Genomic_DNA"/>
</dbReference>
<feature type="domain" description="Exocyst complex subunit EXOC6/Sec15 C-terminal" evidence="6">
    <location>
        <begin position="415"/>
        <end position="760"/>
    </location>
</feature>
<protein>
    <recommendedName>
        <fullName evidence="5">Exocyst complex component SEC15</fullName>
    </recommendedName>
</protein>
<evidence type="ECO:0000259" key="7">
    <source>
        <dbReference type="Pfam" id="PF20651"/>
    </source>
</evidence>
<dbReference type="PANTHER" id="PTHR12702:SF0">
    <property type="entry name" value="EXOCYST COMPLEX COMPONENT 6"/>
    <property type="match status" value="1"/>
</dbReference>
<proteinExistence type="inferred from homology"/>
<sequence length="792" mass="92735">MSKVNDSSNFKQLSFLNESDPITLLNSNNYLDQLVPIIKSNLKSNTIPELLETLNTEGLKKDDELTSNINQNESTIRTTTSDISQISRNASTINEQILDINDHLAKTSNLTIQKKFQMLGLKKNINKINESVILINKILQILELTDRTHELIKNNKFFNALKNLNDLNALNKDFDKDFKFLNNINDSIPIMKELIRDESLSLVKRNLNSLDAKYDTISLAYYERFGHLISEWDNFKHHNRDFDKYKINSSVEISMRDSYASPESHLPHAEDFLNIGFIYDSLLIFKSLDQLQFLKHEFNKELNLRRDKILYPFLTNDMHNEQFKKYIVTNDNLKSFLARLIGFLIFHTLISEKLPNIVIQKTNDLWENLSAKIYPFLKDLVSNGLLEISRIIDFKTIIGNFYLILEHFNLNGDHFYNLLIITFKKYSQVATFNFKSEFQKLAEDDDSMPMVIYDLKLYKKIINLSWYEENRPEKEIEFPQVLPFSTIYPMTCAQVRVFINQQTQFLKDFYKYDSDSLNKLVVENVDNLLLTVVNKHFHEKLNLITREELSQNLINLEYFLIMSKEVLKQLNNTLHRNDQLKSIQAISETRKITETKLFEMVDGKIEDLIDFIDWDWQTEDFNNEPNFFIKDIGDFLKNMFNSTFSNLPYSVKTLLLYRVFDLLAIRFLENLNEQSSVSKASVSNFDTDISYMEAITQELNPSKGTSDGTSRESLQSMFLQLRQTINLLKSGHLDEYKDQTTRMRKFDQIKPDDAVNLIKKITPESRPQTPIDSPDPSLASKYSKFYKFRSNA</sequence>
<feature type="domain" description="Exocyst complex component EXOC6/Sec15 N-terminal" evidence="7">
    <location>
        <begin position="54"/>
        <end position="219"/>
    </location>
</feature>
<dbReference type="Gene3D" id="1.20.58.670">
    <property type="entry name" value="Dsl1p vesicle tethering complex, Tip20p subunit, domain D"/>
    <property type="match status" value="1"/>
</dbReference>
<dbReference type="Gene3D" id="1.10.357.30">
    <property type="entry name" value="Exocyst complex subunit Sec15 C-terminal domain, N-terminal subdomain"/>
    <property type="match status" value="1"/>
</dbReference>
<comment type="function">
    <text evidence="5">Component of the exocyst complex involved in the docking of exocytic vesicles with fusion sites on the plasma membrane.</text>
</comment>
<dbReference type="Pfam" id="PF04091">
    <property type="entry name" value="Sec15_C"/>
    <property type="match status" value="1"/>
</dbReference>
<dbReference type="GO" id="GO:0000145">
    <property type="term" value="C:exocyst"/>
    <property type="evidence" value="ECO:0007669"/>
    <property type="project" value="UniProtKB-UniRule"/>
</dbReference>
<dbReference type="PIRSF" id="PIRSF025007">
    <property type="entry name" value="Sec15"/>
    <property type="match status" value="1"/>
</dbReference>
<dbReference type="GO" id="GO:0031267">
    <property type="term" value="F:small GTPase binding"/>
    <property type="evidence" value="ECO:0007669"/>
    <property type="project" value="EnsemblFungi"/>
</dbReference>
<dbReference type="PANTHER" id="PTHR12702">
    <property type="entry name" value="SEC15"/>
    <property type="match status" value="1"/>
</dbReference>
<dbReference type="GO" id="GO:0090522">
    <property type="term" value="P:vesicle tethering involved in exocytosis"/>
    <property type="evidence" value="ECO:0007669"/>
    <property type="project" value="UniProtKB-UniRule"/>
</dbReference>
<keyword evidence="9" id="KW-1185">Reference proteome</keyword>
<evidence type="ECO:0000313" key="9">
    <source>
        <dbReference type="Proteomes" id="UP000094112"/>
    </source>
</evidence>
<evidence type="ECO:0000256" key="3">
    <source>
        <dbReference type="ARBA" id="ARBA00022483"/>
    </source>
</evidence>
<dbReference type="InterPro" id="IPR048359">
    <property type="entry name" value="EXOC6_Sec15_N"/>
</dbReference>
<dbReference type="GO" id="GO:0006886">
    <property type="term" value="P:intracellular protein transport"/>
    <property type="evidence" value="ECO:0007669"/>
    <property type="project" value="InterPro"/>
</dbReference>
<dbReference type="STRING" id="683960.A0A1E3P3C6"/>
<gene>
    <name evidence="8" type="ORF">WICANDRAFT_62438</name>
</gene>
<dbReference type="AlphaFoldDB" id="A0A1E3P3C6"/>
<keyword evidence="3 5" id="KW-0268">Exocytosis</keyword>
<keyword evidence="2 5" id="KW-0813">Transport</keyword>
<accession>A0A1E3P3C6</accession>
<dbReference type="InterPro" id="IPR042045">
    <property type="entry name" value="EXOC6/Sec15_C_dom1"/>
</dbReference>
<name>A0A1E3P3C6_WICAA</name>
<evidence type="ECO:0000259" key="6">
    <source>
        <dbReference type="Pfam" id="PF04091"/>
    </source>
</evidence>
<dbReference type="GeneID" id="30200612"/>
<organism evidence="8 9">
    <name type="scientific">Wickerhamomyces anomalus (strain ATCC 58044 / CBS 1984 / NCYC 433 / NRRL Y-366-8)</name>
    <name type="common">Yeast</name>
    <name type="synonym">Hansenula anomala</name>
    <dbReference type="NCBI Taxonomy" id="683960"/>
    <lineage>
        <taxon>Eukaryota</taxon>
        <taxon>Fungi</taxon>
        <taxon>Dikarya</taxon>
        <taxon>Ascomycota</taxon>
        <taxon>Saccharomycotina</taxon>
        <taxon>Saccharomycetes</taxon>
        <taxon>Phaffomycetales</taxon>
        <taxon>Wickerhamomycetaceae</taxon>
        <taxon>Wickerhamomyces</taxon>
    </lineage>
</organism>
<dbReference type="GO" id="GO:0005934">
    <property type="term" value="C:cellular bud tip"/>
    <property type="evidence" value="ECO:0007669"/>
    <property type="project" value="EnsemblFungi"/>
</dbReference>
<dbReference type="GO" id="GO:0005935">
    <property type="term" value="C:cellular bud neck"/>
    <property type="evidence" value="ECO:0007669"/>
    <property type="project" value="EnsemblFungi"/>
</dbReference>
<evidence type="ECO:0000256" key="4">
    <source>
        <dbReference type="ARBA" id="ARBA00023054"/>
    </source>
</evidence>
<dbReference type="RefSeq" id="XP_019039060.1">
    <property type="nucleotide sequence ID" value="XM_019183366.1"/>
</dbReference>
<dbReference type="GO" id="GO:0000131">
    <property type="term" value="C:incipient cellular bud site"/>
    <property type="evidence" value="ECO:0007669"/>
    <property type="project" value="EnsemblFungi"/>
</dbReference>
<evidence type="ECO:0000256" key="1">
    <source>
        <dbReference type="ARBA" id="ARBA00007944"/>
    </source>
</evidence>
<evidence type="ECO:0000256" key="2">
    <source>
        <dbReference type="ARBA" id="ARBA00022448"/>
    </source>
</evidence>
<dbReference type="InterPro" id="IPR042044">
    <property type="entry name" value="EXOC6PINT-1/Sec15/Tip20_C_dom2"/>
</dbReference>
<dbReference type="InterPro" id="IPR007225">
    <property type="entry name" value="EXOC6/Sec15"/>
</dbReference>
<reference evidence="8 9" key="1">
    <citation type="journal article" date="2016" name="Proc. Natl. Acad. Sci. U.S.A.">
        <title>Comparative genomics of biotechnologically important yeasts.</title>
        <authorList>
            <person name="Riley R."/>
            <person name="Haridas S."/>
            <person name="Wolfe K.H."/>
            <person name="Lopes M.R."/>
            <person name="Hittinger C.T."/>
            <person name="Goeker M."/>
            <person name="Salamov A.A."/>
            <person name="Wisecaver J.H."/>
            <person name="Long T.M."/>
            <person name="Calvey C.H."/>
            <person name="Aerts A.L."/>
            <person name="Barry K.W."/>
            <person name="Choi C."/>
            <person name="Clum A."/>
            <person name="Coughlan A.Y."/>
            <person name="Deshpande S."/>
            <person name="Douglass A.P."/>
            <person name="Hanson S.J."/>
            <person name="Klenk H.-P."/>
            <person name="LaButti K.M."/>
            <person name="Lapidus A."/>
            <person name="Lindquist E.A."/>
            <person name="Lipzen A.M."/>
            <person name="Meier-Kolthoff J.P."/>
            <person name="Ohm R.A."/>
            <person name="Otillar R.P."/>
            <person name="Pangilinan J.L."/>
            <person name="Peng Y."/>
            <person name="Rokas A."/>
            <person name="Rosa C.A."/>
            <person name="Scheuner C."/>
            <person name="Sibirny A.A."/>
            <person name="Slot J.C."/>
            <person name="Stielow J.B."/>
            <person name="Sun H."/>
            <person name="Kurtzman C.P."/>
            <person name="Blackwell M."/>
            <person name="Grigoriev I.V."/>
            <person name="Jeffries T.W."/>
        </authorList>
    </citation>
    <scope>NUCLEOTIDE SEQUENCE [LARGE SCALE GENOMIC DNA]</scope>
    <source>
        <strain evidence="9">ATCC 58044 / CBS 1984 / NCYC 433 / NRRL Y-366-8</strain>
    </source>
</reference>
<comment type="similarity">
    <text evidence="1 5">Belongs to the SEC15 family.</text>
</comment>
<evidence type="ECO:0000313" key="8">
    <source>
        <dbReference type="EMBL" id="ODQ59853.1"/>
    </source>
</evidence>